<evidence type="ECO:0000313" key="4">
    <source>
        <dbReference type="Proteomes" id="UP000087766"/>
    </source>
</evidence>
<comment type="similarity">
    <text evidence="1">Belongs to the peptidase C14B family.</text>
</comment>
<organism evidence="4 5">
    <name type="scientific">Vigna radiata var. radiata</name>
    <name type="common">Mung bean</name>
    <name type="synonym">Phaseolus aureus</name>
    <dbReference type="NCBI Taxonomy" id="3916"/>
    <lineage>
        <taxon>Eukaryota</taxon>
        <taxon>Viridiplantae</taxon>
        <taxon>Streptophyta</taxon>
        <taxon>Embryophyta</taxon>
        <taxon>Tracheophyta</taxon>
        <taxon>Spermatophyta</taxon>
        <taxon>Magnoliopsida</taxon>
        <taxon>eudicotyledons</taxon>
        <taxon>Gunneridae</taxon>
        <taxon>Pentapetalae</taxon>
        <taxon>rosids</taxon>
        <taxon>fabids</taxon>
        <taxon>Fabales</taxon>
        <taxon>Fabaceae</taxon>
        <taxon>Papilionoideae</taxon>
        <taxon>50 kb inversion clade</taxon>
        <taxon>NPAAA clade</taxon>
        <taxon>indigoferoid/millettioid clade</taxon>
        <taxon>Phaseoleae</taxon>
        <taxon>Vigna</taxon>
    </lineage>
</organism>
<evidence type="ECO:0000256" key="2">
    <source>
        <dbReference type="SAM" id="MobiDB-lite"/>
    </source>
</evidence>
<dbReference type="Gramene" id="Vradi0129s00170.1">
    <property type="protein sequence ID" value="Vradi0129s00170.1"/>
    <property type="gene ID" value="Vradi0129s00170"/>
</dbReference>
<dbReference type="InterPro" id="IPR029030">
    <property type="entry name" value="Caspase-like_dom_sf"/>
</dbReference>
<feature type="region of interest" description="Disordered" evidence="2">
    <location>
        <begin position="186"/>
        <end position="205"/>
    </location>
</feature>
<accession>A0A1S3T8X4</accession>
<dbReference type="GO" id="GO:0004197">
    <property type="term" value="F:cysteine-type endopeptidase activity"/>
    <property type="evidence" value="ECO:0007669"/>
    <property type="project" value="InterPro"/>
</dbReference>
<dbReference type="OrthoDB" id="3223806at2759"/>
<evidence type="ECO:0000313" key="5">
    <source>
        <dbReference type="RefSeq" id="XP_014490212.1"/>
    </source>
</evidence>
<name>A0A1S3T8X4_VIGRR</name>
<proteinExistence type="inferred from homology"/>
<dbReference type="InterPro" id="IPR011600">
    <property type="entry name" value="Pept_C14_caspase"/>
</dbReference>
<dbReference type="GO" id="GO:0006508">
    <property type="term" value="P:proteolysis"/>
    <property type="evidence" value="ECO:0007669"/>
    <property type="project" value="InterPro"/>
</dbReference>
<reference evidence="5" key="1">
    <citation type="submission" date="2025-08" db="UniProtKB">
        <authorList>
            <consortium name="RefSeq"/>
        </authorList>
    </citation>
    <scope>IDENTIFICATION</scope>
    <source>
        <tissue evidence="5">Leaf</tissue>
    </source>
</reference>
<dbReference type="GeneID" id="106752949"/>
<dbReference type="RefSeq" id="XP_014490212.1">
    <property type="nucleotide sequence ID" value="XM_014634726.2"/>
</dbReference>
<dbReference type="PANTHER" id="PTHR48104:SF30">
    <property type="entry name" value="METACASPASE-1"/>
    <property type="match status" value="1"/>
</dbReference>
<sequence length="417" mass="45390">MAKKAVLIGINYPGTKAELKGCINDVWRMHQCLVERYGFSEDNITVLIDTDKSYTEPTGKNIRSALTSLVRSAEPGDVLFVHYSGHGTRLPAETGEDDDTGFDECIVPCDMNLITDDDFREFVEGIPSDCKLTIVSDSCHSGGLIDGAKEQIGNSTKRDGQHSGSGFGLSSFLRRTAEDAIESRGIHIPSALRHHRHKHDDETDDREIELPHEQYGHVKNRSLPLSTVIEILKQKTGKSDIDVGKLRLSLYDIFGEDASPKVKKFMKVILNKLQHGDGGSNKHGGILGLVGSLAQEFLKQKLDANDNGYAKPAMETEVDSKYEAYAGSTNPRLPDGGILLSGCQTDQTSADASPAGNAANAYGAFSNAIQAIIEETRGAVTNQELVLKAREKLKRGGFTQRPGLYCSDHHVDGSFVS</sequence>
<dbReference type="KEGG" id="vra:106752949"/>
<dbReference type="GO" id="GO:0005737">
    <property type="term" value="C:cytoplasm"/>
    <property type="evidence" value="ECO:0007669"/>
    <property type="project" value="TreeGrafter"/>
</dbReference>
<dbReference type="PANTHER" id="PTHR48104">
    <property type="entry name" value="METACASPASE-4"/>
    <property type="match status" value="1"/>
</dbReference>
<dbReference type="AlphaFoldDB" id="A0A1S3T8X4"/>
<evidence type="ECO:0000259" key="3">
    <source>
        <dbReference type="Pfam" id="PF00656"/>
    </source>
</evidence>
<dbReference type="InterPro" id="IPR050452">
    <property type="entry name" value="Metacaspase"/>
</dbReference>
<protein>
    <submittedName>
        <fullName evidence="5">Metacaspase-5</fullName>
    </submittedName>
</protein>
<dbReference type="Proteomes" id="UP000087766">
    <property type="component" value="Unplaced"/>
</dbReference>
<dbReference type="Pfam" id="PF00656">
    <property type="entry name" value="Peptidase_C14"/>
    <property type="match status" value="1"/>
</dbReference>
<gene>
    <name evidence="5" type="primary">LOC106752949</name>
</gene>
<keyword evidence="4" id="KW-1185">Reference proteome</keyword>
<evidence type="ECO:0000256" key="1">
    <source>
        <dbReference type="ARBA" id="ARBA00009005"/>
    </source>
</evidence>
<dbReference type="Gene3D" id="3.40.50.12660">
    <property type="match status" value="2"/>
</dbReference>
<dbReference type="SMR" id="A0A1S3T8X4"/>
<dbReference type="SUPFAM" id="SSF52129">
    <property type="entry name" value="Caspase-like"/>
    <property type="match status" value="1"/>
</dbReference>
<feature type="domain" description="Peptidase C14 caspase" evidence="3">
    <location>
        <begin position="3"/>
        <end position="407"/>
    </location>
</feature>